<gene>
    <name evidence="1" type="ORF">DPMN_065548</name>
</gene>
<reference evidence="1" key="1">
    <citation type="journal article" date="2019" name="bioRxiv">
        <title>The Genome of the Zebra Mussel, Dreissena polymorpha: A Resource for Invasive Species Research.</title>
        <authorList>
            <person name="McCartney M.A."/>
            <person name="Auch B."/>
            <person name="Kono T."/>
            <person name="Mallez S."/>
            <person name="Zhang Y."/>
            <person name="Obille A."/>
            <person name="Becker A."/>
            <person name="Abrahante J.E."/>
            <person name="Garbe J."/>
            <person name="Badalamenti J.P."/>
            <person name="Herman A."/>
            <person name="Mangelson H."/>
            <person name="Liachko I."/>
            <person name="Sullivan S."/>
            <person name="Sone E.D."/>
            <person name="Koren S."/>
            <person name="Silverstein K.A.T."/>
            <person name="Beckman K.B."/>
            <person name="Gohl D.M."/>
        </authorList>
    </citation>
    <scope>NUCLEOTIDE SEQUENCE</scope>
    <source>
        <strain evidence="1">Duluth1</strain>
        <tissue evidence="1">Whole animal</tissue>
    </source>
</reference>
<keyword evidence="2" id="KW-1185">Reference proteome</keyword>
<accession>A0A9D3YWP6</accession>
<organism evidence="1 2">
    <name type="scientific">Dreissena polymorpha</name>
    <name type="common">Zebra mussel</name>
    <name type="synonym">Mytilus polymorpha</name>
    <dbReference type="NCBI Taxonomy" id="45954"/>
    <lineage>
        <taxon>Eukaryota</taxon>
        <taxon>Metazoa</taxon>
        <taxon>Spiralia</taxon>
        <taxon>Lophotrochozoa</taxon>
        <taxon>Mollusca</taxon>
        <taxon>Bivalvia</taxon>
        <taxon>Autobranchia</taxon>
        <taxon>Heteroconchia</taxon>
        <taxon>Euheterodonta</taxon>
        <taxon>Imparidentia</taxon>
        <taxon>Neoheterodontei</taxon>
        <taxon>Myida</taxon>
        <taxon>Dreissenoidea</taxon>
        <taxon>Dreissenidae</taxon>
        <taxon>Dreissena</taxon>
    </lineage>
</organism>
<dbReference type="Proteomes" id="UP000828390">
    <property type="component" value="Unassembled WGS sequence"/>
</dbReference>
<evidence type="ECO:0000313" key="1">
    <source>
        <dbReference type="EMBL" id="KAH3706167.1"/>
    </source>
</evidence>
<dbReference type="EMBL" id="JAIWYP010000014">
    <property type="protein sequence ID" value="KAH3706167.1"/>
    <property type="molecule type" value="Genomic_DNA"/>
</dbReference>
<reference evidence="1" key="2">
    <citation type="submission" date="2020-11" db="EMBL/GenBank/DDBJ databases">
        <authorList>
            <person name="McCartney M.A."/>
            <person name="Auch B."/>
            <person name="Kono T."/>
            <person name="Mallez S."/>
            <person name="Becker A."/>
            <person name="Gohl D.M."/>
            <person name="Silverstein K.A.T."/>
            <person name="Koren S."/>
            <person name="Bechman K.B."/>
            <person name="Herman A."/>
            <person name="Abrahante J.E."/>
            <person name="Garbe J."/>
        </authorList>
    </citation>
    <scope>NUCLEOTIDE SEQUENCE</scope>
    <source>
        <strain evidence="1">Duluth1</strain>
        <tissue evidence="1">Whole animal</tissue>
    </source>
</reference>
<dbReference type="AlphaFoldDB" id="A0A9D3YWP6"/>
<dbReference type="PANTHER" id="PTHR46601">
    <property type="entry name" value="ULP_PROTEASE DOMAIN-CONTAINING PROTEIN"/>
    <property type="match status" value="1"/>
</dbReference>
<evidence type="ECO:0000313" key="2">
    <source>
        <dbReference type="Proteomes" id="UP000828390"/>
    </source>
</evidence>
<proteinExistence type="predicted"/>
<dbReference type="PANTHER" id="PTHR46601:SF1">
    <property type="entry name" value="ADF-H DOMAIN-CONTAINING PROTEIN"/>
    <property type="match status" value="1"/>
</dbReference>
<protein>
    <submittedName>
        <fullName evidence="1">Uncharacterized protein</fullName>
    </submittedName>
</protein>
<name>A0A9D3YWP6_DREPO</name>
<sequence>MCRNTLSKITNKSVDLPNNKRTREVAKHRDKVIALFERDENSRKLPGNADSVKTKVGTHIQKRVLTDYLKTLSRKFISENPRIKLSLSSFCRIRPRHIILTSLITRDTCLCTKHQKMSLTRKAVKRQHIYTPSNGENMLENRTELIKGIEDNVHEDTITVVSQWKRVQTEFKGQKKSGMKIVNSDMTKKEFVVEHVTKQSSEFEEHVSSIKTQYSQMKTLKENLPENHCIDHMDFSENCACESVSSQLTGTKRVLYYIR</sequence>
<comment type="caution">
    <text evidence="1">The sequence shown here is derived from an EMBL/GenBank/DDBJ whole genome shotgun (WGS) entry which is preliminary data.</text>
</comment>